<name>A0AAD6Q0K8_9ROSI</name>
<evidence type="ECO:0000313" key="2">
    <source>
        <dbReference type="Proteomes" id="UP001164929"/>
    </source>
</evidence>
<dbReference type="AlphaFoldDB" id="A0AAD6Q0K8"/>
<gene>
    <name evidence="1" type="ORF">NC653_033183</name>
</gene>
<sequence length="27" mass="3122">MPRSGMFYRVNIAMFSFGSICWGSDFN</sequence>
<organism evidence="1 2">
    <name type="scientific">Populus alba x Populus x berolinensis</name>
    <dbReference type="NCBI Taxonomy" id="444605"/>
    <lineage>
        <taxon>Eukaryota</taxon>
        <taxon>Viridiplantae</taxon>
        <taxon>Streptophyta</taxon>
        <taxon>Embryophyta</taxon>
        <taxon>Tracheophyta</taxon>
        <taxon>Spermatophyta</taxon>
        <taxon>Magnoliopsida</taxon>
        <taxon>eudicotyledons</taxon>
        <taxon>Gunneridae</taxon>
        <taxon>Pentapetalae</taxon>
        <taxon>rosids</taxon>
        <taxon>fabids</taxon>
        <taxon>Malpighiales</taxon>
        <taxon>Salicaceae</taxon>
        <taxon>Saliceae</taxon>
        <taxon>Populus</taxon>
    </lineage>
</organism>
<dbReference type="EMBL" id="JAQIZT010000014">
    <property type="protein sequence ID" value="KAJ6972788.1"/>
    <property type="molecule type" value="Genomic_DNA"/>
</dbReference>
<comment type="caution">
    <text evidence="1">The sequence shown here is derived from an EMBL/GenBank/DDBJ whole genome shotgun (WGS) entry which is preliminary data.</text>
</comment>
<accession>A0AAD6Q0K8</accession>
<reference evidence="1" key="1">
    <citation type="journal article" date="2023" name="Mol. Ecol. Resour.">
        <title>Chromosome-level genome assembly of a triploid poplar Populus alba 'Berolinensis'.</title>
        <authorList>
            <person name="Chen S."/>
            <person name="Yu Y."/>
            <person name="Wang X."/>
            <person name="Wang S."/>
            <person name="Zhang T."/>
            <person name="Zhou Y."/>
            <person name="He R."/>
            <person name="Meng N."/>
            <person name="Wang Y."/>
            <person name="Liu W."/>
            <person name="Liu Z."/>
            <person name="Liu J."/>
            <person name="Guo Q."/>
            <person name="Huang H."/>
            <person name="Sederoff R.R."/>
            <person name="Wang G."/>
            <person name="Qu G."/>
            <person name="Chen S."/>
        </authorList>
    </citation>
    <scope>NUCLEOTIDE SEQUENCE</scope>
    <source>
        <strain evidence="1">SC-2020</strain>
    </source>
</reference>
<proteinExistence type="predicted"/>
<dbReference type="Proteomes" id="UP001164929">
    <property type="component" value="Chromosome 14"/>
</dbReference>
<evidence type="ECO:0000313" key="1">
    <source>
        <dbReference type="EMBL" id="KAJ6972788.1"/>
    </source>
</evidence>
<keyword evidence="2" id="KW-1185">Reference proteome</keyword>
<protein>
    <submittedName>
        <fullName evidence="1">Uncharacterized protein</fullName>
    </submittedName>
</protein>